<keyword evidence="3" id="KW-0507">mRNA processing</keyword>
<keyword evidence="4" id="KW-0508">mRNA splicing</keyword>
<dbReference type="GO" id="GO:0008380">
    <property type="term" value="P:RNA splicing"/>
    <property type="evidence" value="ECO:0007669"/>
    <property type="project" value="UniProtKB-KW"/>
</dbReference>
<evidence type="ECO:0000313" key="8">
    <source>
        <dbReference type="Proteomes" id="UP000019335"/>
    </source>
</evidence>
<evidence type="ECO:0000256" key="6">
    <source>
        <dbReference type="SAM" id="Coils"/>
    </source>
</evidence>
<dbReference type="AlphaFoldDB" id="W7TN10"/>
<dbReference type="GO" id="GO:0005634">
    <property type="term" value="C:nucleus"/>
    <property type="evidence" value="ECO:0007669"/>
    <property type="project" value="UniProtKB-SubCell"/>
</dbReference>
<keyword evidence="6" id="KW-0175">Coiled coil</keyword>
<gene>
    <name evidence="7" type="ORF">Naga_100092g7</name>
</gene>
<comment type="caution">
    <text evidence="7">The sequence shown here is derived from an EMBL/GenBank/DDBJ whole genome shotgun (WGS) entry which is preliminary data.</text>
</comment>
<keyword evidence="5" id="KW-0539">Nucleus</keyword>
<dbReference type="Pfam" id="PF17098">
    <property type="entry name" value="Wtap"/>
    <property type="match status" value="1"/>
</dbReference>
<dbReference type="EMBL" id="AZIL01001069">
    <property type="protein sequence ID" value="EWM24908.1"/>
    <property type="molecule type" value="Genomic_DNA"/>
</dbReference>
<dbReference type="PANTHER" id="PTHR15217:SF0">
    <property type="entry name" value="PRE-MRNA-SPLICING REGULATOR WTAP"/>
    <property type="match status" value="1"/>
</dbReference>
<evidence type="ECO:0000256" key="2">
    <source>
        <dbReference type="ARBA" id="ARBA00010313"/>
    </source>
</evidence>
<name>W7TN10_9STRA</name>
<dbReference type="GO" id="GO:0016556">
    <property type="term" value="P:mRNA modification"/>
    <property type="evidence" value="ECO:0007669"/>
    <property type="project" value="InterPro"/>
</dbReference>
<dbReference type="PANTHER" id="PTHR15217">
    <property type="entry name" value="WILMS' TUMOR 1-ASSOCIATING PROTEIN"/>
    <property type="match status" value="1"/>
</dbReference>
<evidence type="ECO:0000256" key="4">
    <source>
        <dbReference type="ARBA" id="ARBA00023187"/>
    </source>
</evidence>
<sequence>MLMCWYCCCRFVSSITFGRSRLTTTSPPKERLRDNICWVHLSTTMTSHKNTVALAALSADDDEEAEEDEELPEIYYKAARSSTPDIQPVLTASSVPRKDAIPAPPSLPTDVPTLQKALLSAEGRLVGFQNREQVYVHQLQEKDAEILELHRHIQELRVFQSPPEAWGRKVLVDPGVAMELRLLREKIAELEASEKFLKEDAQARHFSAESATGEALLNKCRRLQQENESLARRLGEMEKGTGEDGLEGAFRKQIAILQEQLEESKARAEDLDEERGLLSTMVYALKKQLAAAGVDDGEGSTGMAVETE</sequence>
<accession>W7TN10</accession>
<protein>
    <submittedName>
        <fullName evidence="7">Uncharacterized protein</fullName>
    </submittedName>
</protein>
<reference evidence="7 8" key="1">
    <citation type="journal article" date="2014" name="Mol. Plant">
        <title>Chromosome Scale Genome Assembly and Transcriptome Profiling of Nannochloropsis gaditana in Nitrogen Depletion.</title>
        <authorList>
            <person name="Corteggiani Carpinelli E."/>
            <person name="Telatin A."/>
            <person name="Vitulo N."/>
            <person name="Forcato C."/>
            <person name="D'Angelo M."/>
            <person name="Schiavon R."/>
            <person name="Vezzi A."/>
            <person name="Giacometti G.M."/>
            <person name="Morosinotto T."/>
            <person name="Valle G."/>
        </authorList>
    </citation>
    <scope>NUCLEOTIDE SEQUENCE [LARGE SCALE GENOMIC DNA]</scope>
    <source>
        <strain evidence="7 8">B-31</strain>
    </source>
</reference>
<organism evidence="7 8">
    <name type="scientific">Nannochloropsis gaditana</name>
    <dbReference type="NCBI Taxonomy" id="72520"/>
    <lineage>
        <taxon>Eukaryota</taxon>
        <taxon>Sar</taxon>
        <taxon>Stramenopiles</taxon>
        <taxon>Ochrophyta</taxon>
        <taxon>Eustigmatophyceae</taxon>
        <taxon>Eustigmatales</taxon>
        <taxon>Monodopsidaceae</taxon>
        <taxon>Nannochloropsis</taxon>
    </lineage>
</organism>
<dbReference type="GO" id="GO:0000381">
    <property type="term" value="P:regulation of alternative mRNA splicing, via spliceosome"/>
    <property type="evidence" value="ECO:0007669"/>
    <property type="project" value="InterPro"/>
</dbReference>
<evidence type="ECO:0000256" key="1">
    <source>
        <dbReference type="ARBA" id="ARBA00004123"/>
    </source>
</evidence>
<dbReference type="OrthoDB" id="3366661at2759"/>
<evidence type="ECO:0000256" key="3">
    <source>
        <dbReference type="ARBA" id="ARBA00022664"/>
    </source>
</evidence>
<dbReference type="GO" id="GO:0006397">
    <property type="term" value="P:mRNA processing"/>
    <property type="evidence" value="ECO:0007669"/>
    <property type="project" value="UniProtKB-KW"/>
</dbReference>
<feature type="coiled-coil region" evidence="6">
    <location>
        <begin position="180"/>
        <end position="274"/>
    </location>
</feature>
<dbReference type="Proteomes" id="UP000019335">
    <property type="component" value="Chromosome 12"/>
</dbReference>
<evidence type="ECO:0000256" key="5">
    <source>
        <dbReference type="ARBA" id="ARBA00023242"/>
    </source>
</evidence>
<evidence type="ECO:0000313" key="7">
    <source>
        <dbReference type="EMBL" id="EWM24908.1"/>
    </source>
</evidence>
<proteinExistence type="inferred from homology"/>
<comment type="similarity">
    <text evidence="2">Belongs to the fl(2)d family.</text>
</comment>
<keyword evidence="8" id="KW-1185">Reference proteome</keyword>
<dbReference type="InterPro" id="IPR033757">
    <property type="entry name" value="WTAP"/>
</dbReference>
<comment type="subcellular location">
    <subcellularLocation>
        <location evidence="1">Nucleus</location>
    </subcellularLocation>
</comment>